<protein>
    <submittedName>
        <fullName evidence="2">Uncharacterized protein</fullName>
    </submittedName>
</protein>
<keyword evidence="1" id="KW-0472">Membrane</keyword>
<gene>
    <name evidence="2" type="ORF">SDC9_198843</name>
</gene>
<reference evidence="2" key="1">
    <citation type="submission" date="2019-08" db="EMBL/GenBank/DDBJ databases">
        <authorList>
            <person name="Kucharzyk K."/>
            <person name="Murdoch R.W."/>
            <person name="Higgins S."/>
            <person name="Loffler F."/>
        </authorList>
    </citation>
    <scope>NUCLEOTIDE SEQUENCE</scope>
</reference>
<dbReference type="EMBL" id="VSSQ01116068">
    <property type="protein sequence ID" value="MPN51201.1"/>
    <property type="molecule type" value="Genomic_DNA"/>
</dbReference>
<evidence type="ECO:0000256" key="1">
    <source>
        <dbReference type="SAM" id="Phobius"/>
    </source>
</evidence>
<proteinExistence type="predicted"/>
<sequence>MRNEQVKHLSLGHSHLVAALGVLCAFFLPLLDSFQVRKYEFGENRFYIANGVNRTGNVVNI</sequence>
<evidence type="ECO:0000313" key="2">
    <source>
        <dbReference type="EMBL" id="MPN51201.1"/>
    </source>
</evidence>
<organism evidence="2">
    <name type="scientific">bioreactor metagenome</name>
    <dbReference type="NCBI Taxonomy" id="1076179"/>
    <lineage>
        <taxon>unclassified sequences</taxon>
        <taxon>metagenomes</taxon>
        <taxon>ecological metagenomes</taxon>
    </lineage>
</organism>
<name>A0A645IIU2_9ZZZZ</name>
<keyword evidence="1" id="KW-0812">Transmembrane</keyword>
<feature type="transmembrane region" description="Helical" evidence="1">
    <location>
        <begin position="12"/>
        <end position="31"/>
    </location>
</feature>
<accession>A0A645IIU2</accession>
<keyword evidence="1" id="KW-1133">Transmembrane helix</keyword>
<comment type="caution">
    <text evidence="2">The sequence shown here is derived from an EMBL/GenBank/DDBJ whole genome shotgun (WGS) entry which is preliminary data.</text>
</comment>
<dbReference type="AlphaFoldDB" id="A0A645IIU2"/>